<gene>
    <name evidence="2" type="ORF">K457DRAFT_14695</name>
</gene>
<reference evidence="2 3" key="1">
    <citation type="submission" date="2016-05" db="EMBL/GenBank/DDBJ databases">
        <title>Genome sequencing reveals origins of a unique bacterial endosymbiosis in the earliest lineages of terrestrial Fungi.</title>
        <authorList>
            <consortium name="DOE Joint Genome Institute"/>
            <person name="Uehling J."/>
            <person name="Gryganskyi A."/>
            <person name="Hameed K."/>
            <person name="Tschaplinski T."/>
            <person name="Misztal P."/>
            <person name="Wu S."/>
            <person name="Desiro A."/>
            <person name="Vande Pol N."/>
            <person name="Du Z.-Y."/>
            <person name="Zienkiewicz A."/>
            <person name="Zienkiewicz K."/>
            <person name="Morin E."/>
            <person name="Tisserant E."/>
            <person name="Splivallo R."/>
            <person name="Hainaut M."/>
            <person name="Henrissat B."/>
            <person name="Ohm R."/>
            <person name="Kuo A."/>
            <person name="Yan J."/>
            <person name="Lipzen A."/>
            <person name="Nolan M."/>
            <person name="Labutti K."/>
            <person name="Barry K."/>
            <person name="Goldstein A."/>
            <person name="Labbe J."/>
            <person name="Schadt C."/>
            <person name="Tuskan G."/>
            <person name="Grigoriev I."/>
            <person name="Martin F."/>
            <person name="Vilgalys R."/>
            <person name="Bonito G."/>
        </authorList>
    </citation>
    <scope>NUCLEOTIDE SEQUENCE [LARGE SCALE GENOMIC DNA]</scope>
    <source>
        <strain evidence="2 3">AG-77</strain>
    </source>
</reference>
<keyword evidence="3" id="KW-1185">Reference proteome</keyword>
<dbReference type="OrthoDB" id="7984201at2759"/>
<feature type="compositionally biased region" description="Polar residues" evidence="1">
    <location>
        <begin position="116"/>
        <end position="130"/>
    </location>
</feature>
<evidence type="ECO:0000313" key="2">
    <source>
        <dbReference type="EMBL" id="OAQ34296.1"/>
    </source>
</evidence>
<dbReference type="GO" id="GO:0006629">
    <property type="term" value="P:lipid metabolic process"/>
    <property type="evidence" value="ECO:0007669"/>
    <property type="project" value="InterPro"/>
</dbReference>
<dbReference type="PANTHER" id="PTHR13593:SF140">
    <property type="entry name" value="PLC-LIKE PHOSPHODIESTERASE"/>
    <property type="match status" value="1"/>
</dbReference>
<feature type="compositionally biased region" description="Basic and acidic residues" evidence="1">
    <location>
        <begin position="131"/>
        <end position="140"/>
    </location>
</feature>
<name>A0A197KC78_9FUNG</name>
<feature type="compositionally biased region" description="Low complexity" evidence="1">
    <location>
        <begin position="104"/>
        <end position="115"/>
    </location>
</feature>
<dbReference type="InterPro" id="IPR017946">
    <property type="entry name" value="PLC-like_Pdiesterase_TIM-brl"/>
</dbReference>
<feature type="region of interest" description="Disordered" evidence="1">
    <location>
        <begin position="104"/>
        <end position="147"/>
    </location>
</feature>
<sequence>MSPSHSMKRHQQRNPKIRSTAITFYLWVAFAVVAVLLCGHVSASSESGYRGALPQELDGPLLAPTLRHSRRQESMEEQNYYGHQRLSDFQEPARWNNDCLMQLQQHRQQHQQQRLPSSSGDWNHQHSSFQKRGDNQEPRIRGRSAAADVATGPVVPPVVGGGGALPFYNLAVVNSTDMLCNGRADICDLRYNQVTYPATHNSAAYDLKYDCQLATQTCLKKETVCQAQSQNCTAGWEVRCTKISNTCLDRLPGWLHWLCGAFTSACQSTETVCLGWEQICTSSLDVCLLWGSACLEVIPAAALPCLWENQPGHTIAQQLTDGIRFLDLGTCLSNNNTDLVMCHGNGLTRAIGIPLDSVLSQILQFILANPYEVLTIEFNEFDGDSTAISRLIVAKLIKYFTLPSGELLFWPRSSLSEKWPTLRDMILANKRIMVFMSDTYYAIPEPRPAWANQKDTWKKDGFSYSSDDTMPAQLNASYYDWCGKGAPTDGSFVQWQQIDINMGILAPDIIDTLKQGKIPQVCIGPLATETNYAFLDAIADYCYPRWPYWFRVRVNNYWDSDVFKVANRFNDLNVARVKAGQGNLITPY</sequence>
<dbReference type="Gene3D" id="3.20.20.190">
    <property type="entry name" value="Phosphatidylinositol (PI) phosphodiesterase"/>
    <property type="match status" value="1"/>
</dbReference>
<dbReference type="Proteomes" id="UP000078512">
    <property type="component" value="Unassembled WGS sequence"/>
</dbReference>
<dbReference type="EMBL" id="KV442018">
    <property type="protein sequence ID" value="OAQ34296.1"/>
    <property type="molecule type" value="Genomic_DNA"/>
</dbReference>
<dbReference type="PROSITE" id="PS50007">
    <property type="entry name" value="PIPLC_X_DOMAIN"/>
    <property type="match status" value="1"/>
</dbReference>
<dbReference type="PANTHER" id="PTHR13593">
    <property type="match status" value="1"/>
</dbReference>
<accession>A0A197KC78</accession>
<proteinExistence type="predicted"/>
<evidence type="ECO:0000313" key="3">
    <source>
        <dbReference type="Proteomes" id="UP000078512"/>
    </source>
</evidence>
<protein>
    <submittedName>
        <fullName evidence="2">PLC-like phosphodiesterase</fullName>
    </submittedName>
</protein>
<dbReference type="InterPro" id="IPR051057">
    <property type="entry name" value="PI-PLC_domain"/>
</dbReference>
<dbReference type="SUPFAM" id="SSF51695">
    <property type="entry name" value="PLC-like phosphodiesterases"/>
    <property type="match status" value="1"/>
</dbReference>
<dbReference type="Pfam" id="PF26146">
    <property type="entry name" value="PI-PLC_X"/>
    <property type="match status" value="1"/>
</dbReference>
<dbReference type="GO" id="GO:0008081">
    <property type="term" value="F:phosphoric diester hydrolase activity"/>
    <property type="evidence" value="ECO:0007669"/>
    <property type="project" value="InterPro"/>
</dbReference>
<dbReference type="CDD" id="cd08557">
    <property type="entry name" value="PI-PLCc_bacteria_like"/>
    <property type="match status" value="1"/>
</dbReference>
<evidence type="ECO:0000256" key="1">
    <source>
        <dbReference type="SAM" id="MobiDB-lite"/>
    </source>
</evidence>
<dbReference type="AlphaFoldDB" id="A0A197KC78"/>
<organism evidence="2 3">
    <name type="scientific">Linnemannia elongata AG-77</name>
    <dbReference type="NCBI Taxonomy" id="1314771"/>
    <lineage>
        <taxon>Eukaryota</taxon>
        <taxon>Fungi</taxon>
        <taxon>Fungi incertae sedis</taxon>
        <taxon>Mucoromycota</taxon>
        <taxon>Mortierellomycotina</taxon>
        <taxon>Mortierellomycetes</taxon>
        <taxon>Mortierellales</taxon>
        <taxon>Mortierellaceae</taxon>
        <taxon>Linnemannia</taxon>
    </lineage>
</organism>